<dbReference type="GO" id="GO:0016209">
    <property type="term" value="F:antioxidant activity"/>
    <property type="evidence" value="ECO:0007669"/>
    <property type="project" value="InterPro"/>
</dbReference>
<evidence type="ECO:0000259" key="3">
    <source>
        <dbReference type="PROSITE" id="PS51352"/>
    </source>
</evidence>
<dbReference type="InterPro" id="IPR050553">
    <property type="entry name" value="Thioredoxin_ResA/DsbE_sf"/>
</dbReference>
<dbReference type="CDD" id="cd02966">
    <property type="entry name" value="TlpA_like_family"/>
    <property type="match status" value="1"/>
</dbReference>
<keyword evidence="1" id="KW-0676">Redox-active center</keyword>
<evidence type="ECO:0000256" key="2">
    <source>
        <dbReference type="SAM" id="SignalP"/>
    </source>
</evidence>
<comment type="caution">
    <text evidence="4">The sequence shown here is derived from an EMBL/GenBank/DDBJ whole genome shotgun (WGS) entry which is preliminary data.</text>
</comment>
<dbReference type="AlphaFoldDB" id="A0AA37WKC4"/>
<evidence type="ECO:0000313" key="5">
    <source>
        <dbReference type="Proteomes" id="UP001156601"/>
    </source>
</evidence>
<dbReference type="SUPFAM" id="SSF52833">
    <property type="entry name" value="Thioredoxin-like"/>
    <property type="match status" value="1"/>
</dbReference>
<dbReference type="Proteomes" id="UP001156601">
    <property type="component" value="Unassembled WGS sequence"/>
</dbReference>
<dbReference type="Pfam" id="PF00578">
    <property type="entry name" value="AhpC-TSA"/>
    <property type="match status" value="1"/>
</dbReference>
<accession>A0AA37WKC4</accession>
<organism evidence="4 5">
    <name type="scientific">Agaribacter marinus</name>
    <dbReference type="NCBI Taxonomy" id="1431249"/>
    <lineage>
        <taxon>Bacteria</taxon>
        <taxon>Pseudomonadati</taxon>
        <taxon>Pseudomonadota</taxon>
        <taxon>Gammaproteobacteria</taxon>
        <taxon>Alteromonadales</taxon>
        <taxon>Alteromonadaceae</taxon>
        <taxon>Agaribacter</taxon>
    </lineage>
</organism>
<dbReference type="PROSITE" id="PS00194">
    <property type="entry name" value="THIOREDOXIN_1"/>
    <property type="match status" value="1"/>
</dbReference>
<protein>
    <submittedName>
        <fullName evidence="4">Thiol:disulfide interchange protein</fullName>
    </submittedName>
</protein>
<evidence type="ECO:0000313" key="4">
    <source>
        <dbReference type="EMBL" id="GLR71329.1"/>
    </source>
</evidence>
<name>A0AA37WKC4_9ALTE</name>
<dbReference type="InterPro" id="IPR036249">
    <property type="entry name" value="Thioredoxin-like_sf"/>
</dbReference>
<proteinExistence type="predicted"/>
<dbReference type="RefSeq" id="WP_284217689.1">
    <property type="nucleotide sequence ID" value="NZ_BSOT01000006.1"/>
</dbReference>
<feature type="domain" description="Thioredoxin" evidence="3">
    <location>
        <begin position="26"/>
        <end position="166"/>
    </location>
</feature>
<gene>
    <name evidence="4" type="ORF">GCM10007852_22370</name>
</gene>
<reference evidence="4" key="2">
    <citation type="submission" date="2023-01" db="EMBL/GenBank/DDBJ databases">
        <title>Draft genome sequence of Agaribacter marinus strain NBRC 110023.</title>
        <authorList>
            <person name="Sun Q."/>
            <person name="Mori K."/>
        </authorList>
    </citation>
    <scope>NUCLEOTIDE SEQUENCE</scope>
    <source>
        <strain evidence="4">NBRC 110023</strain>
    </source>
</reference>
<dbReference type="PANTHER" id="PTHR42852:SF13">
    <property type="entry name" value="PROTEIN DIPZ"/>
    <property type="match status" value="1"/>
</dbReference>
<feature type="signal peptide" evidence="2">
    <location>
        <begin position="1"/>
        <end position="28"/>
    </location>
</feature>
<evidence type="ECO:0000256" key="1">
    <source>
        <dbReference type="ARBA" id="ARBA00023284"/>
    </source>
</evidence>
<dbReference type="InterPro" id="IPR013766">
    <property type="entry name" value="Thioredoxin_domain"/>
</dbReference>
<dbReference type="Gene3D" id="3.40.30.10">
    <property type="entry name" value="Glutaredoxin"/>
    <property type="match status" value="1"/>
</dbReference>
<keyword evidence="5" id="KW-1185">Reference proteome</keyword>
<dbReference type="EMBL" id="BSOT01000006">
    <property type="protein sequence ID" value="GLR71329.1"/>
    <property type="molecule type" value="Genomic_DNA"/>
</dbReference>
<reference evidence="4" key="1">
    <citation type="journal article" date="2014" name="Int. J. Syst. Evol. Microbiol.">
        <title>Complete genome sequence of Corynebacterium casei LMG S-19264T (=DSM 44701T), isolated from a smear-ripened cheese.</title>
        <authorList>
            <consortium name="US DOE Joint Genome Institute (JGI-PGF)"/>
            <person name="Walter F."/>
            <person name="Albersmeier A."/>
            <person name="Kalinowski J."/>
            <person name="Ruckert C."/>
        </authorList>
    </citation>
    <scope>NUCLEOTIDE SEQUENCE</scope>
    <source>
        <strain evidence="4">NBRC 110023</strain>
    </source>
</reference>
<dbReference type="InterPro" id="IPR000866">
    <property type="entry name" value="AhpC/TSA"/>
</dbReference>
<dbReference type="InterPro" id="IPR017937">
    <property type="entry name" value="Thioredoxin_CS"/>
</dbReference>
<dbReference type="GO" id="GO:0015036">
    <property type="term" value="F:disulfide oxidoreductase activity"/>
    <property type="evidence" value="ECO:0007669"/>
    <property type="project" value="UniProtKB-ARBA"/>
</dbReference>
<feature type="chain" id="PRO_5041247381" evidence="2">
    <location>
        <begin position="29"/>
        <end position="167"/>
    </location>
</feature>
<dbReference type="PANTHER" id="PTHR42852">
    <property type="entry name" value="THIOL:DISULFIDE INTERCHANGE PROTEIN DSBE"/>
    <property type="match status" value="1"/>
</dbReference>
<keyword evidence="2" id="KW-0732">Signal</keyword>
<dbReference type="PROSITE" id="PS51352">
    <property type="entry name" value="THIOREDOXIN_2"/>
    <property type="match status" value="1"/>
</dbReference>
<sequence>MMNTLLSQRRFFAFSISVVLSICSTAYASSPAPDFTLKSKDSGNIRLSEQRGNMVLINFWASWCGPCRQELPEMEALYQEYQDMGFEILAVNVDDDSSKANILLDDVEVSFPVLYDPEGQVSQLYDVNAMPTTVIVDRDGNQRLVHLGYRAGDEAKYEKAIKMLLRE</sequence>